<evidence type="ECO:0008006" key="3">
    <source>
        <dbReference type="Google" id="ProtNLM"/>
    </source>
</evidence>
<organism evidence="1 2">
    <name type="scientific">Pelosinus propionicus DSM 13327</name>
    <dbReference type="NCBI Taxonomy" id="1123291"/>
    <lineage>
        <taxon>Bacteria</taxon>
        <taxon>Bacillati</taxon>
        <taxon>Bacillota</taxon>
        <taxon>Negativicutes</taxon>
        <taxon>Selenomonadales</taxon>
        <taxon>Sporomusaceae</taxon>
        <taxon>Pelosinus</taxon>
    </lineage>
</organism>
<dbReference type="RefSeq" id="WP_090938740.1">
    <property type="nucleotide sequence ID" value="NZ_FOTS01000027.1"/>
</dbReference>
<accession>A0A1I4LU74</accession>
<dbReference type="Pfam" id="PF13941">
    <property type="entry name" value="MutL"/>
    <property type="match status" value="1"/>
</dbReference>
<gene>
    <name evidence="1" type="ORF">SAMN04490355_10276</name>
</gene>
<dbReference type="InterPro" id="IPR006230">
    <property type="entry name" value="MutL"/>
</dbReference>
<evidence type="ECO:0000313" key="2">
    <source>
        <dbReference type="Proteomes" id="UP000199520"/>
    </source>
</evidence>
<dbReference type="NCBIfam" id="TIGR01319">
    <property type="entry name" value="glmL_fam"/>
    <property type="match status" value="1"/>
</dbReference>
<keyword evidence="2" id="KW-1185">Reference proteome</keyword>
<dbReference type="Proteomes" id="UP000199520">
    <property type="component" value="Unassembled WGS sequence"/>
</dbReference>
<proteinExistence type="predicted"/>
<protein>
    <recommendedName>
        <fullName evidence="3">MutL protein</fullName>
    </recommendedName>
</protein>
<name>A0A1I4LU74_9FIRM</name>
<dbReference type="OrthoDB" id="9769453at2"/>
<sequence length="467" mass="50377">MERGLTLKFAILVDFGSTYTKMVCVNIGERKVVATDKFPSTVHTDAAIGLCQCFDAARTAIGHENFKSALKLATSSAAGGLRMAVVGLTKAVSVEAGRNASFSAGAKIVFSMNGLISGKDLEEIEDAGAEILLLCGGYEGGNTHGLLHNATVLSESKLAIPVIYAGNSFVAQEIRKIFMNKGKECFLAENIMPVIGSLNIEPTADIIRNLFMNRITNMKGIGSVQKEMDAPIIPTPAAVLSAGALLCRGTKNEIGIGSFMLADIGGATTDIYSYIENKSFQGAKCIGSPEPFAKRTVEGDMGMRESSICLTRELGEKNLAERCGISETFLKEAIEKRIICKDYIADDSREKIIDYQIACSAVNISARRHAGYVAKEFNDGCCLVQRGKNLTEIKTIIGTGGIIVNEENPFPILENVRADASETGHILLPERISTLMDHDYVFFAAGLLRKYDEDAAISIMKRSLRLT</sequence>
<dbReference type="STRING" id="1123291.SAMN04490355_10276"/>
<dbReference type="AlphaFoldDB" id="A0A1I4LU74"/>
<reference evidence="2" key="1">
    <citation type="submission" date="2016-10" db="EMBL/GenBank/DDBJ databases">
        <authorList>
            <person name="Varghese N."/>
            <person name="Submissions S."/>
        </authorList>
    </citation>
    <scope>NUCLEOTIDE SEQUENCE [LARGE SCALE GENOMIC DNA]</scope>
    <source>
        <strain evidence="2">DSM 13327</strain>
    </source>
</reference>
<dbReference type="EMBL" id="FOTS01000027">
    <property type="protein sequence ID" value="SFL94383.1"/>
    <property type="molecule type" value="Genomic_DNA"/>
</dbReference>
<dbReference type="PIRSF" id="PIRSF004729">
    <property type="entry name" value="MutL"/>
    <property type="match status" value="1"/>
</dbReference>
<evidence type="ECO:0000313" key="1">
    <source>
        <dbReference type="EMBL" id="SFL94383.1"/>
    </source>
</evidence>